<dbReference type="EMBL" id="JACCJB010000013">
    <property type="protein sequence ID" value="KAF6221823.1"/>
    <property type="molecule type" value="Genomic_DNA"/>
</dbReference>
<feature type="region of interest" description="Disordered" evidence="1">
    <location>
        <begin position="1"/>
        <end position="63"/>
    </location>
</feature>
<feature type="compositionally biased region" description="Basic and acidic residues" evidence="1">
    <location>
        <begin position="27"/>
        <end position="41"/>
    </location>
</feature>
<dbReference type="AlphaFoldDB" id="A0A8H6FBJ8"/>
<proteinExistence type="predicted"/>
<reference evidence="2 3" key="1">
    <citation type="journal article" date="2020" name="Genomics">
        <title>Complete, high-quality genomes from long-read metagenomic sequencing of two wolf lichen thalli reveals enigmatic genome architecture.</title>
        <authorList>
            <person name="McKenzie S.K."/>
            <person name="Walston R.F."/>
            <person name="Allen J.L."/>
        </authorList>
    </citation>
    <scope>NUCLEOTIDE SEQUENCE [LARGE SCALE GENOMIC DNA]</scope>
    <source>
        <strain evidence="2">WasteWater1</strain>
    </source>
</reference>
<evidence type="ECO:0000313" key="2">
    <source>
        <dbReference type="EMBL" id="KAF6221823.1"/>
    </source>
</evidence>
<evidence type="ECO:0000313" key="3">
    <source>
        <dbReference type="Proteomes" id="UP000593566"/>
    </source>
</evidence>
<evidence type="ECO:0000256" key="1">
    <source>
        <dbReference type="SAM" id="MobiDB-lite"/>
    </source>
</evidence>
<gene>
    <name evidence="2" type="ORF">HO133_001791</name>
</gene>
<accession>A0A8H6FBJ8</accession>
<name>A0A8H6FBJ8_9LECA</name>
<feature type="compositionally biased region" description="Low complexity" evidence="1">
    <location>
        <begin position="1"/>
        <end position="17"/>
    </location>
</feature>
<organism evidence="2 3">
    <name type="scientific">Letharia lupina</name>
    <dbReference type="NCBI Taxonomy" id="560253"/>
    <lineage>
        <taxon>Eukaryota</taxon>
        <taxon>Fungi</taxon>
        <taxon>Dikarya</taxon>
        <taxon>Ascomycota</taxon>
        <taxon>Pezizomycotina</taxon>
        <taxon>Lecanoromycetes</taxon>
        <taxon>OSLEUM clade</taxon>
        <taxon>Lecanoromycetidae</taxon>
        <taxon>Lecanorales</taxon>
        <taxon>Lecanorineae</taxon>
        <taxon>Parmeliaceae</taxon>
        <taxon>Letharia</taxon>
    </lineage>
</organism>
<dbReference type="RefSeq" id="XP_037151258.1">
    <property type="nucleotide sequence ID" value="XM_037292719.1"/>
</dbReference>
<protein>
    <submittedName>
        <fullName evidence="2">Uncharacterized protein</fullName>
    </submittedName>
</protein>
<keyword evidence="3" id="KW-1185">Reference proteome</keyword>
<comment type="caution">
    <text evidence="2">The sequence shown here is derived from an EMBL/GenBank/DDBJ whole genome shotgun (WGS) entry which is preliminary data.</text>
</comment>
<dbReference type="Proteomes" id="UP000593566">
    <property type="component" value="Unassembled WGS sequence"/>
</dbReference>
<sequence>MRQQNQPDRNPRPQNRPLQVIESRSVQPREPRAGEVHHPPQERISGTPRYGSFGGVESEAQTAVGEREDLCGGYSGPVAHEGVVDGGVHVRDGLGGAGEGGKGFPVVEDDVPATDDTVPGGEIVAGVSSYLSVRGHMRSALSIAAEANRADGYDFFFRESMLQHIHGAV</sequence>
<dbReference type="GeneID" id="59330205"/>